<dbReference type="AlphaFoldDB" id="A0A2T9Y084"/>
<protein>
    <recommendedName>
        <fullName evidence="3">MULE transposase domain-containing protein</fullName>
    </recommendedName>
</protein>
<keyword evidence="2" id="KW-1185">Reference proteome</keyword>
<gene>
    <name evidence="1" type="ORF">BB559_006862</name>
</gene>
<dbReference type="Proteomes" id="UP000245699">
    <property type="component" value="Unassembled WGS sequence"/>
</dbReference>
<name>A0A2T9Y084_9FUNG</name>
<dbReference type="EMBL" id="MBFT01001048">
    <property type="protein sequence ID" value="PVU85694.1"/>
    <property type="molecule type" value="Genomic_DNA"/>
</dbReference>
<accession>A0A2T9Y084</accession>
<sequence>MRIDSFESKISNIYKANNHSHDCENKGSPINLKGMVLELYKSELCRAWDIKKRLENNAIDISLPRIYSIIRNYKKLKNLNNQLTTTVLENYVNKYINNNGCTYVSGFEIEHVTILGVTDVSSKFYLSGIAIVQNESTESYLWALKQLELASELRDFNYYIFIT</sequence>
<evidence type="ECO:0000313" key="1">
    <source>
        <dbReference type="EMBL" id="PVU85694.1"/>
    </source>
</evidence>
<evidence type="ECO:0008006" key="3">
    <source>
        <dbReference type="Google" id="ProtNLM"/>
    </source>
</evidence>
<proteinExistence type="predicted"/>
<comment type="caution">
    <text evidence="1">The sequence shown here is derived from an EMBL/GenBank/DDBJ whole genome shotgun (WGS) entry which is preliminary data.</text>
</comment>
<organism evidence="1 2">
    <name type="scientific">Furculomyces boomerangus</name>
    <dbReference type="NCBI Taxonomy" id="61424"/>
    <lineage>
        <taxon>Eukaryota</taxon>
        <taxon>Fungi</taxon>
        <taxon>Fungi incertae sedis</taxon>
        <taxon>Zoopagomycota</taxon>
        <taxon>Kickxellomycotina</taxon>
        <taxon>Harpellomycetes</taxon>
        <taxon>Harpellales</taxon>
        <taxon>Harpellaceae</taxon>
        <taxon>Furculomyces</taxon>
    </lineage>
</organism>
<evidence type="ECO:0000313" key="2">
    <source>
        <dbReference type="Proteomes" id="UP000245699"/>
    </source>
</evidence>
<reference evidence="1 2" key="1">
    <citation type="journal article" date="2018" name="MBio">
        <title>Comparative Genomics Reveals the Core Gene Toolbox for the Fungus-Insect Symbiosis.</title>
        <authorList>
            <person name="Wang Y."/>
            <person name="Stata M."/>
            <person name="Wang W."/>
            <person name="Stajich J.E."/>
            <person name="White M.M."/>
            <person name="Moncalvo J.M."/>
        </authorList>
    </citation>
    <scope>NUCLEOTIDE SEQUENCE [LARGE SCALE GENOMIC DNA]</scope>
    <source>
        <strain evidence="1 2">AUS-77-4</strain>
    </source>
</reference>